<name>A0A382BI72_9ZZZZ</name>
<reference evidence="9" key="1">
    <citation type="submission" date="2018-05" db="EMBL/GenBank/DDBJ databases">
        <authorList>
            <person name="Lanie J.A."/>
            <person name="Ng W.-L."/>
            <person name="Kazmierczak K.M."/>
            <person name="Andrzejewski T.M."/>
            <person name="Davidsen T.M."/>
            <person name="Wayne K.J."/>
            <person name="Tettelin H."/>
            <person name="Glass J.I."/>
            <person name="Rusch D."/>
            <person name="Podicherti R."/>
            <person name="Tsui H.-C.T."/>
            <person name="Winkler M.E."/>
        </authorList>
    </citation>
    <scope>NUCLEOTIDE SEQUENCE</scope>
</reference>
<accession>A0A382BI72</accession>
<keyword evidence="5" id="KW-0547">Nucleotide-binding</keyword>
<comment type="pathway">
    <text evidence="1">Cofactor biosynthesis; NAD(+) biosynthesis.</text>
</comment>
<evidence type="ECO:0000256" key="2">
    <source>
        <dbReference type="ARBA" id="ARBA00022642"/>
    </source>
</evidence>
<evidence type="ECO:0000256" key="5">
    <source>
        <dbReference type="ARBA" id="ARBA00022741"/>
    </source>
</evidence>
<dbReference type="Gene3D" id="3.40.50.620">
    <property type="entry name" value="HUPs"/>
    <property type="match status" value="1"/>
</dbReference>
<sequence length="156" mass="18420">MVPTGNPYMKRFSPIATPFQRLAMCRIGITNKKVQIIDYEVNRPNPSYTIKTLDFLKKTQKNFSIKYIILGSDAFNELHLWKDYIQLIKSYHFIVINRIGNKLNKNQLNNKKVHIIEKLDDTNSSQIRNAIRLKKPINKFVSKEIEKYITKTNLYQ</sequence>
<dbReference type="EMBL" id="UINC01029715">
    <property type="protein sequence ID" value="SVB12897.1"/>
    <property type="molecule type" value="Genomic_DNA"/>
</dbReference>
<dbReference type="InterPro" id="IPR014729">
    <property type="entry name" value="Rossmann-like_a/b/a_fold"/>
</dbReference>
<dbReference type="GO" id="GO:0070566">
    <property type="term" value="F:adenylyltransferase activity"/>
    <property type="evidence" value="ECO:0007669"/>
    <property type="project" value="UniProtKB-ARBA"/>
</dbReference>
<keyword evidence="7" id="KW-0520">NAD</keyword>
<gene>
    <name evidence="9" type="ORF">METZ01_LOCUS165751</name>
</gene>
<dbReference type="Pfam" id="PF01467">
    <property type="entry name" value="CTP_transf_like"/>
    <property type="match status" value="1"/>
</dbReference>
<keyword evidence="3" id="KW-0808">Transferase</keyword>
<evidence type="ECO:0000256" key="4">
    <source>
        <dbReference type="ARBA" id="ARBA00022695"/>
    </source>
</evidence>
<keyword evidence="6" id="KW-0067">ATP-binding</keyword>
<dbReference type="GO" id="GO:0009435">
    <property type="term" value="P:NAD+ biosynthetic process"/>
    <property type="evidence" value="ECO:0007669"/>
    <property type="project" value="UniProtKB-UniPathway"/>
</dbReference>
<feature type="domain" description="Cytidyltransferase-like" evidence="8">
    <location>
        <begin position="2"/>
        <end position="128"/>
    </location>
</feature>
<evidence type="ECO:0000256" key="1">
    <source>
        <dbReference type="ARBA" id="ARBA00004790"/>
    </source>
</evidence>
<protein>
    <recommendedName>
        <fullName evidence="8">Cytidyltransferase-like domain-containing protein</fullName>
    </recommendedName>
</protein>
<proteinExistence type="predicted"/>
<dbReference type="AlphaFoldDB" id="A0A382BI72"/>
<dbReference type="UniPathway" id="UPA00253"/>
<dbReference type="PANTHER" id="PTHR39321:SF3">
    <property type="entry name" value="PHOSPHOPANTETHEINE ADENYLYLTRANSFERASE"/>
    <property type="match status" value="1"/>
</dbReference>
<dbReference type="InterPro" id="IPR004821">
    <property type="entry name" value="Cyt_trans-like"/>
</dbReference>
<evidence type="ECO:0000259" key="8">
    <source>
        <dbReference type="Pfam" id="PF01467"/>
    </source>
</evidence>
<dbReference type="PANTHER" id="PTHR39321">
    <property type="entry name" value="NICOTINATE-NUCLEOTIDE ADENYLYLTRANSFERASE-RELATED"/>
    <property type="match status" value="1"/>
</dbReference>
<keyword evidence="2" id="KW-0662">Pyridine nucleotide biosynthesis</keyword>
<evidence type="ECO:0000313" key="9">
    <source>
        <dbReference type="EMBL" id="SVB12897.1"/>
    </source>
</evidence>
<evidence type="ECO:0000256" key="3">
    <source>
        <dbReference type="ARBA" id="ARBA00022679"/>
    </source>
</evidence>
<evidence type="ECO:0000256" key="7">
    <source>
        <dbReference type="ARBA" id="ARBA00023027"/>
    </source>
</evidence>
<dbReference type="SUPFAM" id="SSF52374">
    <property type="entry name" value="Nucleotidylyl transferase"/>
    <property type="match status" value="1"/>
</dbReference>
<evidence type="ECO:0000256" key="6">
    <source>
        <dbReference type="ARBA" id="ARBA00022840"/>
    </source>
</evidence>
<organism evidence="9">
    <name type="scientific">marine metagenome</name>
    <dbReference type="NCBI Taxonomy" id="408172"/>
    <lineage>
        <taxon>unclassified sequences</taxon>
        <taxon>metagenomes</taxon>
        <taxon>ecological metagenomes</taxon>
    </lineage>
</organism>
<keyword evidence="4" id="KW-0548">Nucleotidyltransferase</keyword>
<dbReference type="InterPro" id="IPR005248">
    <property type="entry name" value="NadD/NMNAT"/>
</dbReference>
<dbReference type="GO" id="GO:0005524">
    <property type="term" value="F:ATP binding"/>
    <property type="evidence" value="ECO:0007669"/>
    <property type="project" value="UniProtKB-KW"/>
</dbReference>
<dbReference type="CDD" id="cd02165">
    <property type="entry name" value="NMNAT"/>
    <property type="match status" value="1"/>
</dbReference>